<evidence type="ECO:0000256" key="7">
    <source>
        <dbReference type="ARBA" id="ARBA00023137"/>
    </source>
</evidence>
<evidence type="ECO:0000256" key="1">
    <source>
        <dbReference type="ARBA" id="ARBA00007316"/>
    </source>
</evidence>
<dbReference type="AlphaFoldDB" id="A0A919RYQ2"/>
<comment type="similarity">
    <text evidence="1">Belongs to the CpsD/CapB family.</text>
</comment>
<dbReference type="GO" id="GO:0005886">
    <property type="term" value="C:plasma membrane"/>
    <property type="evidence" value="ECO:0007669"/>
    <property type="project" value="TreeGrafter"/>
</dbReference>
<evidence type="ECO:0000259" key="9">
    <source>
        <dbReference type="Pfam" id="PF13614"/>
    </source>
</evidence>
<comment type="catalytic activity">
    <reaction evidence="8">
        <text>L-tyrosyl-[protein] + ATP = O-phospho-L-tyrosyl-[protein] + ADP + H(+)</text>
        <dbReference type="Rhea" id="RHEA:10596"/>
        <dbReference type="Rhea" id="RHEA-COMP:10136"/>
        <dbReference type="Rhea" id="RHEA-COMP:20101"/>
        <dbReference type="ChEBI" id="CHEBI:15378"/>
        <dbReference type="ChEBI" id="CHEBI:30616"/>
        <dbReference type="ChEBI" id="CHEBI:46858"/>
        <dbReference type="ChEBI" id="CHEBI:61978"/>
        <dbReference type="ChEBI" id="CHEBI:456216"/>
        <dbReference type="EC" id="2.7.10.2"/>
    </reaction>
</comment>
<dbReference type="RefSeq" id="WP_212903423.1">
    <property type="nucleotide sequence ID" value="NZ_BOPZ01000008.1"/>
</dbReference>
<dbReference type="GO" id="GO:0005524">
    <property type="term" value="F:ATP binding"/>
    <property type="evidence" value="ECO:0007669"/>
    <property type="project" value="UniProtKB-KW"/>
</dbReference>
<dbReference type="GO" id="GO:0042802">
    <property type="term" value="F:identical protein binding"/>
    <property type="evidence" value="ECO:0007669"/>
    <property type="project" value="UniProtKB-ARBA"/>
</dbReference>
<feature type="domain" description="AAA" evidence="9">
    <location>
        <begin position="48"/>
        <end position="170"/>
    </location>
</feature>
<evidence type="ECO:0000256" key="8">
    <source>
        <dbReference type="ARBA" id="ARBA00051245"/>
    </source>
</evidence>
<evidence type="ECO:0000256" key="5">
    <source>
        <dbReference type="ARBA" id="ARBA00022777"/>
    </source>
</evidence>
<accession>A0A919RYQ2</accession>
<evidence type="ECO:0000256" key="2">
    <source>
        <dbReference type="ARBA" id="ARBA00011903"/>
    </source>
</evidence>
<keyword evidence="6" id="KW-0067">ATP-binding</keyword>
<dbReference type="SUPFAM" id="SSF52540">
    <property type="entry name" value="P-loop containing nucleoside triphosphate hydrolases"/>
    <property type="match status" value="1"/>
</dbReference>
<evidence type="ECO:0000313" key="10">
    <source>
        <dbReference type="EMBL" id="GIM28702.1"/>
    </source>
</evidence>
<dbReference type="GO" id="GO:0004715">
    <property type="term" value="F:non-membrane spanning protein tyrosine kinase activity"/>
    <property type="evidence" value="ECO:0007669"/>
    <property type="project" value="UniProtKB-EC"/>
</dbReference>
<evidence type="ECO:0000313" key="11">
    <source>
        <dbReference type="Proteomes" id="UP000679179"/>
    </source>
</evidence>
<dbReference type="CDD" id="cd05387">
    <property type="entry name" value="BY-kinase"/>
    <property type="match status" value="1"/>
</dbReference>
<keyword evidence="11" id="KW-1185">Reference proteome</keyword>
<sequence>MKKNIISLIGSKSRAAEAFRTLRTNIQYASLDSEVKLLVLTSSSPQEGKSTVISNLAVTMAQSGKKVLLMDCDFRKPTIHKQFGIPNSGGLSDVIIGEKKIEECLKTSEVKNLYILTCGTVPPNPSELLGSKAMVKYLNELKEIFDIVLIDAPPVLAVTDAQLLSVNADGTLLVASYGKTEKKAIVKSKEMIDKVGGKLTGVIFNMVPTKANEYYYSKYYGYYAK</sequence>
<protein>
    <recommendedName>
        <fullName evidence="2">non-specific protein-tyrosine kinase</fullName>
        <ecNumber evidence="2">2.7.10.2</ecNumber>
    </recommendedName>
</protein>
<dbReference type="InterPro" id="IPR025669">
    <property type="entry name" value="AAA_dom"/>
</dbReference>
<evidence type="ECO:0000256" key="4">
    <source>
        <dbReference type="ARBA" id="ARBA00022741"/>
    </source>
</evidence>
<evidence type="ECO:0000256" key="3">
    <source>
        <dbReference type="ARBA" id="ARBA00022679"/>
    </source>
</evidence>
<proteinExistence type="inferred from homology"/>
<dbReference type="Gene3D" id="3.40.50.300">
    <property type="entry name" value="P-loop containing nucleotide triphosphate hydrolases"/>
    <property type="match status" value="1"/>
</dbReference>
<dbReference type="EC" id="2.7.10.2" evidence="2"/>
<keyword evidence="4" id="KW-0547">Nucleotide-binding</keyword>
<evidence type="ECO:0000256" key="6">
    <source>
        <dbReference type="ARBA" id="ARBA00022840"/>
    </source>
</evidence>
<dbReference type="InterPro" id="IPR027417">
    <property type="entry name" value="P-loop_NTPase"/>
</dbReference>
<dbReference type="FunFam" id="3.40.50.300:FF:000527">
    <property type="entry name" value="Tyrosine-protein kinase etk"/>
    <property type="match status" value="1"/>
</dbReference>
<dbReference type="EMBL" id="BOPZ01000008">
    <property type="protein sequence ID" value="GIM28702.1"/>
    <property type="molecule type" value="Genomic_DNA"/>
</dbReference>
<organism evidence="10 11">
    <name type="scientific">Clostridium polyendosporum</name>
    <dbReference type="NCBI Taxonomy" id="69208"/>
    <lineage>
        <taxon>Bacteria</taxon>
        <taxon>Bacillati</taxon>
        <taxon>Bacillota</taxon>
        <taxon>Clostridia</taxon>
        <taxon>Eubacteriales</taxon>
        <taxon>Clostridiaceae</taxon>
        <taxon>Clostridium</taxon>
    </lineage>
</organism>
<keyword evidence="3" id="KW-0808">Transferase</keyword>
<keyword evidence="5 10" id="KW-0418">Kinase</keyword>
<dbReference type="Proteomes" id="UP000679179">
    <property type="component" value="Unassembled WGS sequence"/>
</dbReference>
<dbReference type="PANTHER" id="PTHR32309">
    <property type="entry name" value="TYROSINE-PROTEIN KINASE"/>
    <property type="match status" value="1"/>
</dbReference>
<dbReference type="Pfam" id="PF13614">
    <property type="entry name" value="AAA_31"/>
    <property type="match status" value="1"/>
</dbReference>
<dbReference type="InterPro" id="IPR005702">
    <property type="entry name" value="Wzc-like_C"/>
</dbReference>
<dbReference type="PANTHER" id="PTHR32309:SF13">
    <property type="entry name" value="FERRIC ENTEROBACTIN TRANSPORT PROTEIN FEPE"/>
    <property type="match status" value="1"/>
</dbReference>
<dbReference type="InterPro" id="IPR050445">
    <property type="entry name" value="Bact_polysacc_biosynth/exp"/>
</dbReference>
<reference evidence="10" key="1">
    <citation type="submission" date="2021-03" db="EMBL/GenBank/DDBJ databases">
        <title>Taxonomic study of Clostridium polyendosporum from meadow-gley soil under rice.</title>
        <authorList>
            <person name="Kobayashi H."/>
            <person name="Tanizawa Y."/>
            <person name="Yagura M."/>
        </authorList>
    </citation>
    <scope>NUCLEOTIDE SEQUENCE</scope>
    <source>
        <strain evidence="10">JCM 30710</strain>
    </source>
</reference>
<comment type="caution">
    <text evidence="10">The sequence shown here is derived from an EMBL/GenBank/DDBJ whole genome shotgun (WGS) entry which is preliminary data.</text>
</comment>
<name>A0A919RYQ2_9CLOT</name>
<dbReference type="NCBIfam" id="TIGR01007">
    <property type="entry name" value="eps_fam"/>
    <property type="match status" value="1"/>
</dbReference>
<gene>
    <name evidence="10" type="ORF">CPJCM30710_13680</name>
</gene>
<keyword evidence="7" id="KW-0829">Tyrosine-protein kinase</keyword>